<name>A0A545T505_9GAMM</name>
<dbReference type="InterPro" id="IPR005467">
    <property type="entry name" value="His_kinase_dom"/>
</dbReference>
<evidence type="ECO:0000313" key="6">
    <source>
        <dbReference type="Proteomes" id="UP000317839"/>
    </source>
</evidence>
<comment type="caution">
    <text evidence="5">The sequence shown here is derived from an EMBL/GenBank/DDBJ whole genome shotgun (WGS) entry which is preliminary data.</text>
</comment>
<dbReference type="RefSeq" id="WP_142943641.1">
    <property type="nucleotide sequence ID" value="NZ_VIKR01000005.1"/>
</dbReference>
<dbReference type="InterPro" id="IPR036097">
    <property type="entry name" value="HisK_dim/P_sf"/>
</dbReference>
<evidence type="ECO:0000259" key="4">
    <source>
        <dbReference type="PROSITE" id="PS50109"/>
    </source>
</evidence>
<evidence type="ECO:0000313" key="5">
    <source>
        <dbReference type="EMBL" id="TQV72311.1"/>
    </source>
</evidence>
<evidence type="ECO:0000256" key="3">
    <source>
        <dbReference type="SAM" id="Phobius"/>
    </source>
</evidence>
<dbReference type="Gene3D" id="3.30.450.20">
    <property type="entry name" value="PAS domain"/>
    <property type="match status" value="1"/>
</dbReference>
<dbReference type="PANTHER" id="PTHR43065:SF51">
    <property type="entry name" value="HISTIDINE KINASE"/>
    <property type="match status" value="1"/>
</dbReference>
<dbReference type="OrthoDB" id="9806130at2"/>
<dbReference type="AlphaFoldDB" id="A0A545T505"/>
<dbReference type="SUPFAM" id="SSF47384">
    <property type="entry name" value="Homodimeric domain of signal transducing histidine kinase"/>
    <property type="match status" value="1"/>
</dbReference>
<dbReference type="Pfam" id="PF02518">
    <property type="entry name" value="HATPase_c"/>
    <property type="match status" value="1"/>
</dbReference>
<dbReference type="SUPFAM" id="SSF55785">
    <property type="entry name" value="PYP-like sensor domain (PAS domain)"/>
    <property type="match status" value="1"/>
</dbReference>
<dbReference type="Proteomes" id="UP000317839">
    <property type="component" value="Unassembled WGS sequence"/>
</dbReference>
<accession>A0A545T505</accession>
<dbReference type="EMBL" id="VIKR01000005">
    <property type="protein sequence ID" value="TQV72311.1"/>
    <property type="molecule type" value="Genomic_DNA"/>
</dbReference>
<comment type="catalytic activity">
    <reaction evidence="1">
        <text>ATP + protein L-histidine = ADP + protein N-phospho-L-histidine.</text>
        <dbReference type="EC" id="2.7.13.3"/>
    </reaction>
</comment>
<organism evidence="5 6">
    <name type="scientific">Aliikangiella marina</name>
    <dbReference type="NCBI Taxonomy" id="1712262"/>
    <lineage>
        <taxon>Bacteria</taxon>
        <taxon>Pseudomonadati</taxon>
        <taxon>Pseudomonadota</taxon>
        <taxon>Gammaproteobacteria</taxon>
        <taxon>Oceanospirillales</taxon>
        <taxon>Pleioneaceae</taxon>
        <taxon>Aliikangiella</taxon>
    </lineage>
</organism>
<protein>
    <recommendedName>
        <fullName evidence="2">histidine kinase</fullName>
        <ecNumber evidence="2">2.7.13.3</ecNumber>
    </recommendedName>
</protein>
<dbReference type="PROSITE" id="PS50109">
    <property type="entry name" value="HIS_KIN"/>
    <property type="match status" value="1"/>
</dbReference>
<keyword evidence="3" id="KW-1133">Transmembrane helix</keyword>
<gene>
    <name evidence="5" type="ORF">FLL45_19020</name>
</gene>
<dbReference type="PANTHER" id="PTHR43065">
    <property type="entry name" value="SENSOR HISTIDINE KINASE"/>
    <property type="match status" value="1"/>
</dbReference>
<dbReference type="InterPro" id="IPR035965">
    <property type="entry name" value="PAS-like_dom_sf"/>
</dbReference>
<evidence type="ECO:0000256" key="1">
    <source>
        <dbReference type="ARBA" id="ARBA00000085"/>
    </source>
</evidence>
<proteinExistence type="predicted"/>
<dbReference type="InterPro" id="IPR036890">
    <property type="entry name" value="HATPase_C_sf"/>
</dbReference>
<dbReference type="InterPro" id="IPR003594">
    <property type="entry name" value="HATPase_dom"/>
</dbReference>
<dbReference type="EC" id="2.7.13.3" evidence="2"/>
<dbReference type="SMART" id="SM00091">
    <property type="entry name" value="PAS"/>
    <property type="match status" value="1"/>
</dbReference>
<dbReference type="GO" id="GO:0000155">
    <property type="term" value="F:phosphorelay sensor kinase activity"/>
    <property type="evidence" value="ECO:0007669"/>
    <property type="project" value="InterPro"/>
</dbReference>
<dbReference type="SUPFAM" id="SSF55874">
    <property type="entry name" value="ATPase domain of HSP90 chaperone/DNA topoisomerase II/histidine kinase"/>
    <property type="match status" value="1"/>
</dbReference>
<dbReference type="Gene3D" id="3.30.565.10">
    <property type="entry name" value="Histidine kinase-like ATPase, C-terminal domain"/>
    <property type="match status" value="1"/>
</dbReference>
<evidence type="ECO:0000256" key="2">
    <source>
        <dbReference type="ARBA" id="ARBA00012438"/>
    </source>
</evidence>
<sequence>MRKKQSFEAQLTRLSLIASIPTLLLLLWVMLYANISIYLTLLVGFIGSILVIYCNYRIHEKSAYQFRSLSNLLEAMVQGDYSLRARSSVTSIGNASGGNDTGNRINSALDDLVESINRLAKRLSDQKLASIESQLLLQTVIDHIDVAIIALDSDNTIRLINPAARKLLQIEQRDSTTTLVQQLQSVQSFSSGHNQVLELSFGQQQGKFNVHVETYREGGEEQKLLFITDVSSLLRREERKAWQNLVRVISHEINNSLTPIASISQTLLSVVAAETSQQKGRADLLDGLKLISQRANNLSSFVNSYRQITRLPEPTLTQVDFKQLLQKVVGLFDDSNITMLSDVEVSFKCDSVQLEQVLINLLKNATEAMAEQSPLGTIAVDWQIDAGNFRFRIMDEGCGIKNPENLFVPFYTTKKSGTGIGLVLCRQIIEAHGGSLNLNNREDGLGSQAVIEIPIRH</sequence>
<reference evidence="5 6" key="1">
    <citation type="submission" date="2019-06" db="EMBL/GenBank/DDBJ databases">
        <title>Draft genome of Aliikangiella marina GYP-15.</title>
        <authorList>
            <person name="Wang G."/>
        </authorList>
    </citation>
    <scope>NUCLEOTIDE SEQUENCE [LARGE SCALE GENOMIC DNA]</scope>
    <source>
        <strain evidence="5 6">GYP-15</strain>
    </source>
</reference>
<keyword evidence="6" id="KW-1185">Reference proteome</keyword>
<feature type="domain" description="Histidine kinase" evidence="4">
    <location>
        <begin position="248"/>
        <end position="457"/>
    </location>
</feature>
<dbReference type="InterPro" id="IPR000014">
    <property type="entry name" value="PAS"/>
</dbReference>
<dbReference type="SMART" id="SM00387">
    <property type="entry name" value="HATPase_c"/>
    <property type="match status" value="1"/>
</dbReference>
<keyword evidence="3" id="KW-0472">Membrane</keyword>
<dbReference type="Gene3D" id="1.10.287.130">
    <property type="match status" value="1"/>
</dbReference>
<feature type="transmembrane region" description="Helical" evidence="3">
    <location>
        <begin position="37"/>
        <end position="56"/>
    </location>
</feature>
<feature type="transmembrane region" description="Helical" evidence="3">
    <location>
        <begin position="12"/>
        <end position="31"/>
    </location>
</feature>
<dbReference type="Pfam" id="PF13188">
    <property type="entry name" value="PAS_8"/>
    <property type="match status" value="1"/>
</dbReference>
<dbReference type="PRINTS" id="PR00344">
    <property type="entry name" value="BCTRLSENSOR"/>
</dbReference>
<dbReference type="InterPro" id="IPR004358">
    <property type="entry name" value="Sig_transdc_His_kin-like_C"/>
</dbReference>
<keyword evidence="3" id="KW-0812">Transmembrane</keyword>